<feature type="transmembrane region" description="Helical" evidence="1">
    <location>
        <begin position="149"/>
        <end position="170"/>
    </location>
</feature>
<evidence type="ECO:0000256" key="1">
    <source>
        <dbReference type="SAM" id="Phobius"/>
    </source>
</evidence>
<dbReference type="VEuPathDB" id="FungiDB:DD237_003700"/>
<evidence type="ECO:0000313" key="5">
    <source>
        <dbReference type="Proteomes" id="UP000286097"/>
    </source>
</evidence>
<keyword evidence="1" id="KW-0472">Membrane</keyword>
<accession>A0A3M6VGJ5</accession>
<reference evidence="4 5" key="1">
    <citation type="submission" date="2018-06" db="EMBL/GenBank/DDBJ databases">
        <title>Comparative genomics of downy mildews reveals potential adaptations to biotrophy.</title>
        <authorList>
            <person name="Fletcher K."/>
            <person name="Klosterman S.J."/>
            <person name="Derevnina L."/>
            <person name="Martin F."/>
            <person name="Koike S."/>
            <person name="Reyes Chin-Wo S."/>
            <person name="Mou B."/>
            <person name="Michelmore R."/>
        </authorList>
    </citation>
    <scope>NUCLEOTIDE SEQUENCE [LARGE SCALE GENOMIC DNA]</scope>
    <source>
        <strain evidence="3 5">R13</strain>
        <strain evidence="2 4">R14</strain>
    </source>
</reference>
<gene>
    <name evidence="3" type="ORF">DD237_003700</name>
    <name evidence="2" type="ORF">DD238_003854</name>
</gene>
<feature type="transmembrane region" description="Helical" evidence="1">
    <location>
        <begin position="123"/>
        <end position="143"/>
    </location>
</feature>
<feature type="transmembrane region" description="Helical" evidence="1">
    <location>
        <begin position="427"/>
        <end position="446"/>
    </location>
</feature>
<dbReference type="EMBL" id="QLLG01000249">
    <property type="protein sequence ID" value="RMX65422.1"/>
    <property type="molecule type" value="Genomic_DNA"/>
</dbReference>
<feature type="transmembrane region" description="Helical" evidence="1">
    <location>
        <begin position="26"/>
        <end position="49"/>
    </location>
</feature>
<name>A0A3M6VGJ5_9STRA</name>
<comment type="caution">
    <text evidence="2">The sequence shown here is derived from an EMBL/GenBank/DDBJ whole genome shotgun (WGS) entry which is preliminary data.</text>
</comment>
<keyword evidence="1" id="KW-0812">Transmembrane</keyword>
<evidence type="ECO:0000313" key="2">
    <source>
        <dbReference type="EMBL" id="RMX65422.1"/>
    </source>
</evidence>
<keyword evidence="1" id="KW-1133">Transmembrane helix</keyword>
<keyword evidence="4" id="KW-1185">Reference proteome</keyword>
<protein>
    <submittedName>
        <fullName evidence="2">Uncharacterized protein</fullName>
    </submittedName>
</protein>
<dbReference type="STRING" id="542832.A0A3M6VGJ5"/>
<dbReference type="AlphaFoldDB" id="A0A3M6VGJ5"/>
<dbReference type="Proteomes" id="UP000282087">
    <property type="component" value="Unassembled WGS sequence"/>
</dbReference>
<evidence type="ECO:0000313" key="3">
    <source>
        <dbReference type="EMBL" id="RQM14307.1"/>
    </source>
</evidence>
<proteinExistence type="predicted"/>
<sequence>MAALVLLQECVPLQDPTEGWSANFGFWIRVAILGGVVAVGIAAFVAYMIPGVVLSKRQLTLIFIGQAIGYPAVGMLVAALWVFPIPFMVLTIMTLFVLVFIVLFRIIVGKQTFSQMATHKEQLILLVSFSGSQCVMAFTYAAYEVLFEHVTGTFFELPVVLLLPVIKVIMKKVVSLAIVHMEDMIPEGVIFTVDFFNSMYLATCMQNTSSITTVAAVMVLDFGQTAISLRSLHKRSDTILSRLHQACGITLKSDSLLPVVRLLCRDKDKFEQQDRQDVLLYSCLPHKVSQDGQSLLKTLEHVPDNGVCKLPQFMISKPWSHSRRKETSVVPSNAKPIAIVRPAQNQQEPAESVVIEVSVPPHQNILRETLGVLFTSECLILTEYMEFIIPVLYGNFILLVVNLPSARYHMDLLDVNLDNVADTLLNVYVYALLEFASFLTLTLMMMRNCRLQAIYHLAFVLETQALLVQVKLMTWVLMSLSFRVIHFGKNCFFTSEQVGRILCILCANTSTCQFAGADFTFQFSWMTHNNA</sequence>
<feature type="transmembrane region" description="Helical" evidence="1">
    <location>
        <begin position="61"/>
        <end position="81"/>
    </location>
</feature>
<feature type="transmembrane region" description="Helical" evidence="1">
    <location>
        <begin position="387"/>
        <end position="407"/>
    </location>
</feature>
<organism evidence="2 4">
    <name type="scientific">Peronospora effusa</name>
    <dbReference type="NCBI Taxonomy" id="542832"/>
    <lineage>
        <taxon>Eukaryota</taxon>
        <taxon>Sar</taxon>
        <taxon>Stramenopiles</taxon>
        <taxon>Oomycota</taxon>
        <taxon>Peronosporomycetes</taxon>
        <taxon>Peronosporales</taxon>
        <taxon>Peronosporaceae</taxon>
        <taxon>Peronospora</taxon>
    </lineage>
</organism>
<dbReference type="EMBL" id="QKXF01000209">
    <property type="protein sequence ID" value="RQM14307.1"/>
    <property type="molecule type" value="Genomic_DNA"/>
</dbReference>
<dbReference type="Proteomes" id="UP000286097">
    <property type="component" value="Unassembled WGS sequence"/>
</dbReference>
<feature type="transmembrane region" description="Helical" evidence="1">
    <location>
        <begin position="87"/>
        <end position="108"/>
    </location>
</feature>
<evidence type="ECO:0000313" key="4">
    <source>
        <dbReference type="Proteomes" id="UP000282087"/>
    </source>
</evidence>